<evidence type="ECO:0000259" key="1">
    <source>
        <dbReference type="Pfam" id="PF21788"/>
    </source>
</evidence>
<reference evidence="3" key="1">
    <citation type="submission" date="2010-06" db="EMBL/GenBank/DDBJ databases">
        <authorList>
            <person name="Jiang H."/>
            <person name="Abraham K."/>
            <person name="Ali S."/>
            <person name="Alsbrooks S.L."/>
            <person name="Anim B.N."/>
            <person name="Anosike U.S."/>
            <person name="Attaway T."/>
            <person name="Bandaranaike D.P."/>
            <person name="Battles P.K."/>
            <person name="Bell S.N."/>
            <person name="Bell A.V."/>
            <person name="Beltran B."/>
            <person name="Bickham C."/>
            <person name="Bustamante Y."/>
            <person name="Caleb T."/>
            <person name="Canada A."/>
            <person name="Cardenas V."/>
            <person name="Carter K."/>
            <person name="Chacko J."/>
            <person name="Chandrabose M.N."/>
            <person name="Chavez D."/>
            <person name="Chavez A."/>
            <person name="Chen L."/>
            <person name="Chu H.-S."/>
            <person name="Claassen K.J."/>
            <person name="Cockrell R."/>
            <person name="Collins M."/>
            <person name="Cooper J.A."/>
            <person name="Cree A."/>
            <person name="Curry S.M."/>
            <person name="Da Y."/>
            <person name="Dao M.D."/>
            <person name="Das B."/>
            <person name="Davila M.-L."/>
            <person name="Davy-Carroll L."/>
            <person name="Denson S."/>
            <person name="Dinh H."/>
            <person name="Ebong V.E."/>
            <person name="Edwards J.R."/>
            <person name="Egan A."/>
            <person name="El-Daye J."/>
            <person name="Escobedo L."/>
            <person name="Fernandez S."/>
            <person name="Fernando P.R."/>
            <person name="Flagg N."/>
            <person name="Forbes L.D."/>
            <person name="Fowler R.G."/>
            <person name="Fu Q."/>
            <person name="Gabisi R.A."/>
            <person name="Ganer J."/>
            <person name="Garbino Pronczuk A."/>
            <person name="Garcia R.M."/>
            <person name="Garner T."/>
            <person name="Garrett T.E."/>
            <person name="Gonzalez D.A."/>
            <person name="Hamid H."/>
            <person name="Hawkins E.S."/>
            <person name="Hirani K."/>
            <person name="Hogues M.E."/>
            <person name="Hollins B."/>
            <person name="Hsiao C.-H."/>
            <person name="Jabil R."/>
            <person name="James M.L."/>
            <person name="Jhangiani S.N."/>
            <person name="Johnson B."/>
            <person name="Johnson Q."/>
            <person name="Joshi V."/>
            <person name="Kalu J.B."/>
            <person name="Kam C."/>
            <person name="Kashfia A."/>
            <person name="Keebler J."/>
            <person name="Kisamo H."/>
            <person name="Kovar C.L."/>
            <person name="Lago L.A."/>
            <person name="Lai C.-Y."/>
            <person name="Laidlaw J."/>
            <person name="Lara F."/>
            <person name="Le T.-K."/>
            <person name="Lee S.L."/>
            <person name="Legall F.H."/>
            <person name="Lemon S.J."/>
            <person name="Lewis L.R."/>
            <person name="Li B."/>
            <person name="Liu Y."/>
            <person name="Liu Y.-S."/>
            <person name="Lopez J."/>
            <person name="Lozado R.J."/>
            <person name="Lu J."/>
            <person name="Madu R.C."/>
            <person name="Maheshwari M."/>
            <person name="Maheshwari R."/>
            <person name="Malloy K."/>
            <person name="Martinez E."/>
            <person name="Mathew T."/>
            <person name="Mercado I.C."/>
            <person name="Mercado C."/>
            <person name="Meyer B."/>
            <person name="Montgomery K."/>
            <person name="Morgan M.B."/>
            <person name="Munidasa M."/>
            <person name="Nazareth L.V."/>
            <person name="Nelson J."/>
            <person name="Ng B.M."/>
            <person name="Nguyen N.B."/>
            <person name="Nguyen P.Q."/>
            <person name="Nguyen T."/>
            <person name="Obregon M."/>
            <person name="Okwuonu G.O."/>
            <person name="Onwere C.G."/>
            <person name="Orozco G."/>
            <person name="Parra A."/>
            <person name="Patel S."/>
            <person name="Patil S."/>
            <person name="Perez A."/>
            <person name="Perez Y."/>
            <person name="Pham C."/>
            <person name="Primus E.L."/>
            <person name="Pu L.-L."/>
            <person name="Puazo M."/>
            <person name="Qin X."/>
            <person name="Quiroz J.B."/>
            <person name="Reese J."/>
            <person name="Richards S."/>
            <person name="Rives C.M."/>
            <person name="Robberts R."/>
            <person name="Ruiz S.J."/>
            <person name="Ruiz M.J."/>
            <person name="Santibanez J."/>
            <person name="Schneider B.W."/>
            <person name="Sisson I."/>
            <person name="Smith M."/>
            <person name="Sodergren E."/>
            <person name="Song X.-Z."/>
            <person name="Song B.B."/>
            <person name="Summersgill H."/>
            <person name="Thelus R."/>
            <person name="Thornton R.D."/>
            <person name="Trejos Z.Y."/>
            <person name="Usmani K."/>
            <person name="Vattathil S."/>
            <person name="Villasana D."/>
            <person name="Walker D.L."/>
            <person name="Wang S."/>
            <person name="Wang K."/>
            <person name="White C.S."/>
            <person name="Williams A.C."/>
            <person name="Williamson J."/>
            <person name="Wilson K."/>
            <person name="Woghiren I.O."/>
            <person name="Woodworth J.R."/>
            <person name="Worley K.C."/>
            <person name="Wright R.A."/>
            <person name="Wu W."/>
            <person name="Young L."/>
            <person name="Zhang L."/>
            <person name="Zhang J."/>
            <person name="Zhu Y."/>
            <person name="Muzny D.M."/>
            <person name="Weinstock G."/>
            <person name="Gibbs R.A."/>
        </authorList>
    </citation>
    <scope>NUCLEOTIDE SEQUENCE [LARGE SCALE GENOMIC DNA]</scope>
    <source>
        <strain evidence="3">LSR1</strain>
    </source>
</reference>
<dbReference type="InterPro" id="IPR048366">
    <property type="entry name" value="TNP-like_GBD"/>
</dbReference>
<name>A0A8R2H868_ACYPI</name>
<feature type="domain" description="Transposable element P transposase-like GTP-binding insertion" evidence="1">
    <location>
        <begin position="37"/>
        <end position="125"/>
    </location>
</feature>
<dbReference type="RefSeq" id="XP_016664918.1">
    <property type="nucleotide sequence ID" value="XM_016809429.1"/>
</dbReference>
<evidence type="ECO:0000313" key="3">
    <source>
        <dbReference type="Proteomes" id="UP000007819"/>
    </source>
</evidence>
<dbReference type="Proteomes" id="UP000007819">
    <property type="component" value="Unassembled WGS sequence"/>
</dbReference>
<dbReference type="GeneID" id="107885745"/>
<dbReference type="EnsemblMetazoa" id="XM_016809429.1">
    <property type="protein sequence ID" value="XP_016664918.1"/>
    <property type="gene ID" value="LOC107885745"/>
</dbReference>
<proteinExistence type="predicted"/>
<accession>A0A8R2H868</accession>
<keyword evidence="3" id="KW-1185">Reference proteome</keyword>
<sequence>MARLLGCNVDASNLQTAFTVEYADKEKDDIPIFMDPAHMIKLIRNAFGEKQILQHENRFIKFDFIERLFLLQEKEGCHLANKLRKQHICFLKQKMKVKLATQLLSKSVTDALKFCKHKLNIPEFDE</sequence>
<evidence type="ECO:0000313" key="2">
    <source>
        <dbReference type="EnsemblMetazoa" id="XP_016664918.1"/>
    </source>
</evidence>
<dbReference type="AlphaFoldDB" id="A0A8R2H868"/>
<protein>
    <recommendedName>
        <fullName evidence="1">Transposable element P transposase-like GTP-binding insertion domain-containing protein</fullName>
    </recommendedName>
</protein>
<dbReference type="Pfam" id="PF21788">
    <property type="entry name" value="TNP-like_GBD"/>
    <property type="match status" value="1"/>
</dbReference>
<reference evidence="2" key="2">
    <citation type="submission" date="2022-06" db="UniProtKB">
        <authorList>
            <consortium name="EnsemblMetazoa"/>
        </authorList>
    </citation>
    <scope>IDENTIFICATION</scope>
</reference>
<dbReference type="KEGG" id="api:107885745"/>
<organism evidence="2 3">
    <name type="scientific">Acyrthosiphon pisum</name>
    <name type="common">Pea aphid</name>
    <dbReference type="NCBI Taxonomy" id="7029"/>
    <lineage>
        <taxon>Eukaryota</taxon>
        <taxon>Metazoa</taxon>
        <taxon>Ecdysozoa</taxon>
        <taxon>Arthropoda</taxon>
        <taxon>Hexapoda</taxon>
        <taxon>Insecta</taxon>
        <taxon>Pterygota</taxon>
        <taxon>Neoptera</taxon>
        <taxon>Paraneoptera</taxon>
        <taxon>Hemiptera</taxon>
        <taxon>Sternorrhyncha</taxon>
        <taxon>Aphidomorpha</taxon>
        <taxon>Aphidoidea</taxon>
        <taxon>Aphididae</taxon>
        <taxon>Macrosiphini</taxon>
        <taxon>Acyrthosiphon</taxon>
    </lineage>
</organism>
<dbReference type="OrthoDB" id="6627344at2759"/>